<reference evidence="2 3" key="1">
    <citation type="journal article" date="2013" name="Genome Announc.">
        <title>Complete Genome Sequence of the Thermophilic and Facultatively Chemolithoautotrophic Sulfate Reducer Archaeoglobus sulfaticallidus Strain PM70-1T.</title>
        <authorList>
            <person name="Stokke R."/>
            <person name="Hocking W.P."/>
            <person name="Steinsbu B.O."/>
            <person name="Steen I.H."/>
        </authorList>
    </citation>
    <scope>NUCLEOTIDE SEQUENCE [LARGE SCALE GENOMIC DNA]</scope>
    <source>
        <strain evidence="2">PM70-1</strain>
    </source>
</reference>
<dbReference type="GO" id="GO:0004803">
    <property type="term" value="F:transposase activity"/>
    <property type="evidence" value="ECO:0007669"/>
    <property type="project" value="InterPro"/>
</dbReference>
<name>N0BFS6_9EURY</name>
<dbReference type="GeneID" id="15393546"/>
<dbReference type="Pfam" id="PF01609">
    <property type="entry name" value="DDE_Tnp_1"/>
    <property type="match status" value="1"/>
</dbReference>
<dbReference type="EMBL" id="CP005290">
    <property type="protein sequence ID" value="AGK61878.1"/>
    <property type="molecule type" value="Genomic_DNA"/>
</dbReference>
<dbReference type="RefSeq" id="WP_015591474.1">
    <property type="nucleotide sequence ID" value="NC_021169.1"/>
</dbReference>
<dbReference type="STRING" id="387631.Asulf_01912"/>
<protein>
    <recommendedName>
        <fullName evidence="1">Transposase IS4-like domain-containing protein</fullName>
    </recommendedName>
</protein>
<accession>N0BFS6</accession>
<dbReference type="AlphaFoldDB" id="N0BFS6"/>
<evidence type="ECO:0000313" key="2">
    <source>
        <dbReference type="EMBL" id="AGK61878.1"/>
    </source>
</evidence>
<dbReference type="Proteomes" id="UP000013307">
    <property type="component" value="Chromosome"/>
</dbReference>
<feature type="domain" description="Transposase IS4-like" evidence="1">
    <location>
        <begin position="55"/>
        <end position="211"/>
    </location>
</feature>
<organism evidence="2 3">
    <name type="scientific">Archaeoglobus sulfaticallidus PM70-1</name>
    <dbReference type="NCBI Taxonomy" id="387631"/>
    <lineage>
        <taxon>Archaea</taxon>
        <taxon>Methanobacteriati</taxon>
        <taxon>Methanobacteriota</taxon>
        <taxon>Archaeoglobi</taxon>
        <taxon>Archaeoglobales</taxon>
        <taxon>Archaeoglobaceae</taxon>
        <taxon>Archaeoglobus</taxon>
    </lineage>
</organism>
<sequence>MDRMIFRNLKVKEGEIYVLDTFIVPVDLNKRRNGKKIAQEFDAEFVFDSLKGTTVGYIVAVLINLSNLSLVDVRIFSKKTSKVKADEMVISNLGTLNGKIKAVIADAGFSCYKVYEMSMSYRIIPIVKPKNNLKKLERVIKAMLVNFDWLNSRYSSVFDDLVKDLNEIIKTTLQAINDYEDFAEMRAEIEILFKATKALFGLKDLHIYYRDLAIPRVTMCLYAGSLFMQFCIENGLKADVIIEHLRGRRL</sequence>
<dbReference type="HOGENOM" id="CLU_1109471_0_0_2"/>
<dbReference type="KEGG" id="ast:Asulf_01912"/>
<dbReference type="GO" id="GO:0003677">
    <property type="term" value="F:DNA binding"/>
    <property type="evidence" value="ECO:0007669"/>
    <property type="project" value="InterPro"/>
</dbReference>
<evidence type="ECO:0000259" key="1">
    <source>
        <dbReference type="Pfam" id="PF01609"/>
    </source>
</evidence>
<dbReference type="InterPro" id="IPR002559">
    <property type="entry name" value="Transposase_11"/>
</dbReference>
<keyword evidence="3" id="KW-1185">Reference proteome</keyword>
<evidence type="ECO:0000313" key="3">
    <source>
        <dbReference type="Proteomes" id="UP000013307"/>
    </source>
</evidence>
<gene>
    <name evidence="2" type="ORF">Asulf_01912</name>
</gene>
<dbReference type="eggNOG" id="arCOG04442">
    <property type="taxonomic scope" value="Archaea"/>
</dbReference>
<dbReference type="GO" id="GO:0006313">
    <property type="term" value="P:DNA transposition"/>
    <property type="evidence" value="ECO:0007669"/>
    <property type="project" value="InterPro"/>
</dbReference>
<proteinExistence type="predicted"/>